<feature type="transmembrane region" description="Helical" evidence="6">
    <location>
        <begin position="142"/>
        <end position="167"/>
    </location>
</feature>
<protein>
    <recommendedName>
        <fullName evidence="9">AI-2E family transporter</fullName>
    </recommendedName>
</protein>
<feature type="transmembrane region" description="Helical" evidence="6">
    <location>
        <begin position="267"/>
        <end position="286"/>
    </location>
</feature>
<keyword evidence="4 6" id="KW-1133">Transmembrane helix</keyword>
<gene>
    <name evidence="7" type="ORF">CVU83_00900</name>
</gene>
<evidence type="ECO:0000256" key="3">
    <source>
        <dbReference type="ARBA" id="ARBA00022692"/>
    </source>
</evidence>
<feature type="transmembrane region" description="Helical" evidence="6">
    <location>
        <begin position="203"/>
        <end position="224"/>
    </location>
</feature>
<dbReference type="AlphaFoldDB" id="A0A2N2E2K8"/>
<feature type="transmembrane region" description="Helical" evidence="6">
    <location>
        <begin position="298"/>
        <end position="331"/>
    </location>
</feature>
<evidence type="ECO:0000256" key="1">
    <source>
        <dbReference type="ARBA" id="ARBA00004141"/>
    </source>
</evidence>
<dbReference type="PANTHER" id="PTHR21716">
    <property type="entry name" value="TRANSMEMBRANE PROTEIN"/>
    <property type="match status" value="1"/>
</dbReference>
<evidence type="ECO:0008006" key="9">
    <source>
        <dbReference type="Google" id="ProtNLM"/>
    </source>
</evidence>
<feature type="transmembrane region" description="Helical" evidence="6">
    <location>
        <begin position="9"/>
        <end position="26"/>
    </location>
</feature>
<evidence type="ECO:0000256" key="5">
    <source>
        <dbReference type="ARBA" id="ARBA00023136"/>
    </source>
</evidence>
<name>A0A2N2E2K8_9BACT</name>
<dbReference type="GO" id="GO:0016020">
    <property type="term" value="C:membrane"/>
    <property type="evidence" value="ECO:0007669"/>
    <property type="project" value="UniProtKB-SubCell"/>
</dbReference>
<sequence length="343" mass="37140">MPSNKTHHLFLLFCLSVSIILVFFIFRPFLVPLIMAGVFAFLFQPLYTRFSSWTKGRTSFSAFLATIATIIILIIPVGFLSTMILKEATELYKDLASGNSGIVEQVETFFTNTKSEFPLLSNVDLNFSSYVSQGVGVVTKNIGAIFSSFFNIILLLSVFLIAFYYLLKDGDKFSKYIIELSPLDDKDDRFIIKRLKSAVHATVRGNLIIGLIQGVLTGVGFLIFGVPNPVLWGGISVITSLIPGIGTALVIAPAVAYLFISGNSIGGIGLAIWGLTAIGLIDNILGPKLLGQGMKLHPLAVFISVIGGIAFFGPLGFILGPLALSICLALVDIYFSLKKKNIL</sequence>
<dbReference type="EMBL" id="PHAH01000008">
    <property type="protein sequence ID" value="PKM88916.1"/>
    <property type="molecule type" value="Genomic_DNA"/>
</dbReference>
<comment type="subcellular location">
    <subcellularLocation>
        <location evidence="1">Membrane</location>
        <topology evidence="1">Multi-pass membrane protein</topology>
    </subcellularLocation>
</comment>
<comment type="similarity">
    <text evidence="2">Belongs to the autoinducer-2 exporter (AI-2E) (TC 2.A.86) family.</text>
</comment>
<organism evidence="7 8">
    <name type="scientific">Candidatus Falkowbacteria bacterium HGW-Falkowbacteria-2</name>
    <dbReference type="NCBI Taxonomy" id="2013769"/>
    <lineage>
        <taxon>Bacteria</taxon>
        <taxon>Candidatus Falkowiibacteriota</taxon>
    </lineage>
</organism>
<dbReference type="InterPro" id="IPR002549">
    <property type="entry name" value="AI-2E-like"/>
</dbReference>
<dbReference type="Pfam" id="PF01594">
    <property type="entry name" value="AI-2E_transport"/>
    <property type="match status" value="1"/>
</dbReference>
<dbReference type="PANTHER" id="PTHR21716:SF4">
    <property type="entry name" value="TRANSMEMBRANE PROTEIN 245"/>
    <property type="match status" value="1"/>
</dbReference>
<evidence type="ECO:0000256" key="2">
    <source>
        <dbReference type="ARBA" id="ARBA00009773"/>
    </source>
</evidence>
<evidence type="ECO:0000313" key="7">
    <source>
        <dbReference type="EMBL" id="PKM88916.1"/>
    </source>
</evidence>
<proteinExistence type="inferred from homology"/>
<evidence type="ECO:0000313" key="8">
    <source>
        <dbReference type="Proteomes" id="UP000233325"/>
    </source>
</evidence>
<accession>A0A2N2E2K8</accession>
<evidence type="ECO:0000256" key="6">
    <source>
        <dbReference type="SAM" id="Phobius"/>
    </source>
</evidence>
<feature type="transmembrane region" description="Helical" evidence="6">
    <location>
        <begin position="230"/>
        <end position="260"/>
    </location>
</feature>
<evidence type="ECO:0000256" key="4">
    <source>
        <dbReference type="ARBA" id="ARBA00022989"/>
    </source>
</evidence>
<dbReference type="Proteomes" id="UP000233325">
    <property type="component" value="Unassembled WGS sequence"/>
</dbReference>
<feature type="transmembrane region" description="Helical" evidence="6">
    <location>
        <begin position="62"/>
        <end position="85"/>
    </location>
</feature>
<keyword evidence="5 6" id="KW-0472">Membrane</keyword>
<keyword evidence="3 6" id="KW-0812">Transmembrane</keyword>
<feature type="transmembrane region" description="Helical" evidence="6">
    <location>
        <begin position="32"/>
        <end position="50"/>
    </location>
</feature>
<comment type="caution">
    <text evidence="7">The sequence shown here is derived from an EMBL/GenBank/DDBJ whole genome shotgun (WGS) entry which is preliminary data.</text>
</comment>
<reference evidence="7 8" key="1">
    <citation type="journal article" date="2017" name="ISME J.">
        <title>Potential for microbial H2 and metal transformations associated with novel bacteria and archaea in deep terrestrial subsurface sediments.</title>
        <authorList>
            <person name="Hernsdorf A.W."/>
            <person name="Amano Y."/>
            <person name="Miyakawa K."/>
            <person name="Ise K."/>
            <person name="Suzuki Y."/>
            <person name="Anantharaman K."/>
            <person name="Probst A."/>
            <person name="Burstein D."/>
            <person name="Thomas B.C."/>
            <person name="Banfield J.F."/>
        </authorList>
    </citation>
    <scope>NUCLEOTIDE SEQUENCE [LARGE SCALE GENOMIC DNA]</scope>
    <source>
        <strain evidence="7">HGW-Falkowbacteria-2</strain>
    </source>
</reference>